<protein>
    <submittedName>
        <fullName evidence="2">Uncharacterized protein</fullName>
    </submittedName>
</protein>
<dbReference type="EMBL" id="CAXAMN010026840">
    <property type="protein sequence ID" value="CAK9106185.1"/>
    <property type="molecule type" value="Genomic_DNA"/>
</dbReference>
<organism evidence="2 3">
    <name type="scientific">Durusdinium trenchii</name>
    <dbReference type="NCBI Taxonomy" id="1381693"/>
    <lineage>
        <taxon>Eukaryota</taxon>
        <taxon>Sar</taxon>
        <taxon>Alveolata</taxon>
        <taxon>Dinophyceae</taxon>
        <taxon>Suessiales</taxon>
        <taxon>Symbiodiniaceae</taxon>
        <taxon>Durusdinium</taxon>
    </lineage>
</organism>
<evidence type="ECO:0000313" key="2">
    <source>
        <dbReference type="EMBL" id="CAK9106185.1"/>
    </source>
</evidence>
<comment type="caution">
    <text evidence="2">The sequence shown here is derived from an EMBL/GenBank/DDBJ whole genome shotgun (WGS) entry which is preliminary data.</text>
</comment>
<feature type="non-terminal residue" evidence="2">
    <location>
        <position position="1"/>
    </location>
</feature>
<reference evidence="2 3" key="1">
    <citation type="submission" date="2024-02" db="EMBL/GenBank/DDBJ databases">
        <authorList>
            <person name="Chen Y."/>
            <person name="Shah S."/>
            <person name="Dougan E. K."/>
            <person name="Thang M."/>
            <person name="Chan C."/>
        </authorList>
    </citation>
    <scope>NUCLEOTIDE SEQUENCE [LARGE SCALE GENOMIC DNA]</scope>
</reference>
<accession>A0ABP0S1I6</accession>
<proteinExistence type="predicted"/>
<keyword evidence="3" id="KW-1185">Reference proteome</keyword>
<feature type="non-terminal residue" evidence="2">
    <location>
        <position position="500"/>
    </location>
</feature>
<name>A0ABP0S1I6_9DINO</name>
<feature type="coiled-coil region" evidence="1">
    <location>
        <begin position="217"/>
        <end position="244"/>
    </location>
</feature>
<dbReference type="Proteomes" id="UP001642484">
    <property type="component" value="Unassembled WGS sequence"/>
</dbReference>
<evidence type="ECO:0000313" key="3">
    <source>
        <dbReference type="Proteomes" id="UP001642484"/>
    </source>
</evidence>
<keyword evidence="1" id="KW-0175">Coiled coil</keyword>
<gene>
    <name evidence="2" type="ORF">CCMP2556_LOCUS49656</name>
</gene>
<sequence>DLLGPFSLAYIKGWRRSICFLICLEAVRYQYQKFSLLVRAYEEWHNASLIMRAFSIGEKEALAVSNLQERISPEVTAALRAEVRPRGMRRWLSHEILAKNLFNRGFSSGTGCWDVKLFLQRLTGDWDRQPVELRKTWSLKDAQSLHGACGFFLHVMGELESQVARSDFDDCKDAILSQFMTGFSDPEIDHLLQTTVPPVELRDISFLKNVVVAFEARTQKEVEAKEAEAAARVAEATLEHLKVKLNKDLEVLRARVSTPEHEAHEALKDQAYLRDRNGQQWTRDWLETHCKLIPVDQSMNSAMPEIGRFLSRDGLASGGLDILTNTSVTYSKPNSAGNDKRKLAQQALFLTTANTQSENVWTASSAWVSQTLGPVPLIKISDMIGYDSIVKWGGLWCSAFLSTRFVAGTAQYQELKAFKDEVVALYPDAASTSAERIVAGTGEAETNCLPWRLADDLSLVISTERKLLSLADFIHQQVTIHGLADFELRDHMLSAKQLPP</sequence>
<evidence type="ECO:0000256" key="1">
    <source>
        <dbReference type="SAM" id="Coils"/>
    </source>
</evidence>